<dbReference type="Pfam" id="PF00861">
    <property type="entry name" value="Ribosomal_L18p"/>
    <property type="match status" value="1"/>
</dbReference>
<dbReference type="SUPFAM" id="SSF53137">
    <property type="entry name" value="Translational machinery components"/>
    <property type="match status" value="1"/>
</dbReference>
<dbReference type="GO" id="GO:0005840">
    <property type="term" value="C:ribosome"/>
    <property type="evidence" value="ECO:0007669"/>
    <property type="project" value="UniProtKB-KW"/>
</dbReference>
<dbReference type="AlphaFoldDB" id="A0A5J6DUZ1"/>
<keyword evidence="2 4" id="KW-0689">Ribosomal protein</keyword>
<dbReference type="InterPro" id="IPR005484">
    <property type="entry name" value="Ribosomal_uL18_bac/plant/anim"/>
</dbReference>
<name>A0A5J6DUZ1_9STRA</name>
<dbReference type="Gene3D" id="3.30.420.100">
    <property type="match status" value="1"/>
</dbReference>
<proteinExistence type="inferred from homology"/>
<dbReference type="GO" id="GO:0003735">
    <property type="term" value="F:structural constituent of ribosome"/>
    <property type="evidence" value="ECO:0007669"/>
    <property type="project" value="InterPro"/>
</dbReference>
<dbReference type="PANTHER" id="PTHR12899">
    <property type="entry name" value="39S RIBOSOMAL PROTEIN L18, MITOCHONDRIAL"/>
    <property type="match status" value="1"/>
</dbReference>
<dbReference type="GO" id="GO:1990904">
    <property type="term" value="C:ribonucleoprotein complex"/>
    <property type="evidence" value="ECO:0007669"/>
    <property type="project" value="UniProtKB-KW"/>
</dbReference>
<dbReference type="CDD" id="cd00432">
    <property type="entry name" value="Ribosomal_L18_L5e"/>
    <property type="match status" value="1"/>
</dbReference>
<evidence type="ECO:0000256" key="3">
    <source>
        <dbReference type="ARBA" id="ARBA00023274"/>
    </source>
</evidence>
<accession>A0A5J6DUZ1</accession>
<organism evidence="4">
    <name type="scientific">Nitzschia sp.</name>
    <name type="common">in: diatoms</name>
    <dbReference type="NCBI Taxonomy" id="1884248"/>
    <lineage>
        <taxon>Eukaryota</taxon>
        <taxon>Sar</taxon>
        <taxon>Stramenopiles</taxon>
        <taxon>Ochrophyta</taxon>
        <taxon>Bacillariophyta</taxon>
        <taxon>Bacillariophyceae</taxon>
        <taxon>Bacillariophycidae</taxon>
        <taxon>Bacillariales</taxon>
        <taxon>Bacillariaceae</taxon>
        <taxon>Nitzschia</taxon>
    </lineage>
</organism>
<dbReference type="GO" id="GO:0008097">
    <property type="term" value="F:5S rRNA binding"/>
    <property type="evidence" value="ECO:0007669"/>
    <property type="project" value="TreeGrafter"/>
</dbReference>
<dbReference type="GO" id="GO:0005737">
    <property type="term" value="C:cytoplasm"/>
    <property type="evidence" value="ECO:0007669"/>
    <property type="project" value="UniProtKB-ARBA"/>
</dbReference>
<keyword evidence="3" id="KW-0687">Ribonucleoprotein</keyword>
<dbReference type="InterPro" id="IPR057268">
    <property type="entry name" value="Ribosomal_L18"/>
</dbReference>
<protein>
    <submittedName>
        <fullName evidence="4">Ribosomal protein L18</fullName>
    </submittedName>
</protein>
<gene>
    <name evidence="4" type="primary">rpl18</name>
</gene>
<comment type="similarity">
    <text evidence="1">Belongs to the universal ribosomal protein uL18 family.</text>
</comment>
<dbReference type="PANTHER" id="PTHR12899:SF3">
    <property type="entry name" value="LARGE RIBOSOMAL SUBUNIT PROTEIN UL18M"/>
    <property type="match status" value="1"/>
</dbReference>
<evidence type="ECO:0000256" key="2">
    <source>
        <dbReference type="ARBA" id="ARBA00022980"/>
    </source>
</evidence>
<keyword evidence="4" id="KW-0934">Plastid</keyword>
<dbReference type="EMBL" id="MG273660">
    <property type="protein sequence ID" value="QES95291.1"/>
    <property type="molecule type" value="Genomic_DNA"/>
</dbReference>
<evidence type="ECO:0000256" key="1">
    <source>
        <dbReference type="ARBA" id="ARBA00007116"/>
    </source>
</evidence>
<evidence type="ECO:0000313" key="4">
    <source>
        <dbReference type="EMBL" id="QES95291.1"/>
    </source>
</evidence>
<dbReference type="GO" id="GO:0006412">
    <property type="term" value="P:translation"/>
    <property type="evidence" value="ECO:0007669"/>
    <property type="project" value="InterPro"/>
</dbReference>
<reference evidence="4" key="1">
    <citation type="journal article" date="2019" name="Am. J. Bot.">
        <title>A single loss of photosynthesis in the diatom order Bacillariales (Bacillariophyta).</title>
        <authorList>
            <person name="Onyshchenko A."/>
            <person name="Ruck E.C."/>
            <person name="Nakov T."/>
            <person name="Alverson A.J."/>
        </authorList>
    </citation>
    <scope>NUCLEOTIDE SEQUENCE</scope>
    <source>
        <strain evidence="4">Nitz4</strain>
    </source>
</reference>
<sequence length="108" mass="12640">MSKRKNKKFKIKNSPKLILKYSNNALYIQIIDNFTSKILFSYSTLYFLNKLKQRKYLTCTSSFLIGKQIGKLCIQYQIKKIIFDRSNYLYHGKIKALANGLRSGGLIF</sequence>
<geneLocation type="plastid" evidence="4"/>